<evidence type="ECO:0000313" key="1">
    <source>
        <dbReference type="EMBL" id="WPL16453.1"/>
    </source>
</evidence>
<dbReference type="Proteomes" id="UP001432180">
    <property type="component" value="Chromosome"/>
</dbReference>
<keyword evidence="2" id="KW-1185">Reference proteome</keyword>
<organism evidence="1 2">
    <name type="scientific">Thiorhodovibrio winogradskyi</name>
    <dbReference type="NCBI Taxonomy" id="77007"/>
    <lineage>
        <taxon>Bacteria</taxon>
        <taxon>Pseudomonadati</taxon>
        <taxon>Pseudomonadota</taxon>
        <taxon>Gammaproteobacteria</taxon>
        <taxon>Chromatiales</taxon>
        <taxon>Chromatiaceae</taxon>
        <taxon>Thiorhodovibrio</taxon>
    </lineage>
</organism>
<reference evidence="1 2" key="1">
    <citation type="journal article" date="2023" name="Microorganisms">
        <title>Thiorhodovibrio frisius and Trv. litoralis spp. nov., Two Novel Members from a Clade of Fastidious Purple Sulfur Bacteria That Exhibit Unique Red-Shifted Light-Harvesting Capabilities.</title>
        <authorList>
            <person name="Methner A."/>
            <person name="Kuzyk S.B."/>
            <person name="Petersen J."/>
            <person name="Bauer S."/>
            <person name="Brinkmann H."/>
            <person name="Sichau K."/>
            <person name="Wanner G."/>
            <person name="Wolf J."/>
            <person name="Neumann-Schaal M."/>
            <person name="Henke P."/>
            <person name="Tank M."/>
            <person name="Sproer C."/>
            <person name="Bunk B."/>
            <person name="Overmann J."/>
        </authorList>
    </citation>
    <scope>NUCLEOTIDE SEQUENCE [LARGE SCALE GENOMIC DNA]</scope>
    <source>
        <strain evidence="1 2">DSM 6702</strain>
    </source>
</reference>
<dbReference type="RefSeq" id="WP_328987003.1">
    <property type="nucleotide sequence ID" value="NZ_CP121472.1"/>
</dbReference>
<dbReference type="EMBL" id="CP121472">
    <property type="protein sequence ID" value="WPL16453.1"/>
    <property type="molecule type" value="Genomic_DNA"/>
</dbReference>
<protein>
    <submittedName>
        <fullName evidence="1">Uncharacterized protein</fullName>
    </submittedName>
</protein>
<gene>
    <name evidence="1" type="ORF">Thiowin_01407</name>
</gene>
<sequence length="95" mass="10646">MLALTEAEQTALTALGARLRRRRLLAEEPQFRAAVRIGFSVPTYRNWSRVILARKLVPGCAPFGSMARLKRSTGSSILESLFDSDLSRQRAPRCQ</sequence>
<proteinExistence type="predicted"/>
<name>A0ABZ0S851_9GAMM</name>
<evidence type="ECO:0000313" key="2">
    <source>
        <dbReference type="Proteomes" id="UP001432180"/>
    </source>
</evidence>
<accession>A0ABZ0S851</accession>